<feature type="transmembrane region" description="Helical" evidence="1">
    <location>
        <begin position="6"/>
        <end position="23"/>
    </location>
</feature>
<dbReference type="AlphaFoldDB" id="A0A2W2B0Z3"/>
<name>A0A2W2B0Z3_9BACT</name>
<accession>A0A2W2B0Z3</accession>
<evidence type="ECO:0000313" key="2">
    <source>
        <dbReference type="EMBL" id="PZF73668.1"/>
    </source>
</evidence>
<proteinExistence type="predicted"/>
<keyword evidence="1" id="KW-0812">Transmembrane</keyword>
<feature type="transmembrane region" description="Helical" evidence="1">
    <location>
        <begin position="43"/>
        <end position="62"/>
    </location>
</feature>
<comment type="caution">
    <text evidence="2">The sequence shown here is derived from an EMBL/GenBank/DDBJ whole genome shotgun (WGS) entry which is preliminary data.</text>
</comment>
<evidence type="ECO:0000256" key="1">
    <source>
        <dbReference type="SAM" id="Phobius"/>
    </source>
</evidence>
<reference evidence="2 3" key="1">
    <citation type="submission" date="2018-06" db="EMBL/GenBank/DDBJ databases">
        <title>Mucibacter soli gen. nov., sp. nov., a new member of the family Chitinophagaceae producing mucin.</title>
        <authorList>
            <person name="Kim M.-K."/>
            <person name="Park S."/>
            <person name="Kim T.-S."/>
            <person name="Joung Y."/>
            <person name="Han J.-H."/>
            <person name="Kim S.B."/>
        </authorList>
    </citation>
    <scope>NUCLEOTIDE SEQUENCE [LARGE SCALE GENOMIC DNA]</scope>
    <source>
        <strain evidence="2 3">R1-15</strain>
    </source>
</reference>
<keyword evidence="3" id="KW-1185">Reference proteome</keyword>
<protein>
    <submittedName>
        <fullName evidence="2">Uncharacterized protein</fullName>
    </submittedName>
</protein>
<keyword evidence="1" id="KW-1133">Transmembrane helix</keyword>
<evidence type="ECO:0000313" key="3">
    <source>
        <dbReference type="Proteomes" id="UP000248745"/>
    </source>
</evidence>
<keyword evidence="1" id="KW-0472">Membrane</keyword>
<sequence>MNLGKIFLFTVAMIAIIILAKWARKKAGRQKNPEATLTQEIVWWVLTVGIIFILGCIVNYVGCFN</sequence>
<organism evidence="2 3">
    <name type="scientific">Taibaiella soli</name>
    <dbReference type="NCBI Taxonomy" id="1649169"/>
    <lineage>
        <taxon>Bacteria</taxon>
        <taxon>Pseudomonadati</taxon>
        <taxon>Bacteroidota</taxon>
        <taxon>Chitinophagia</taxon>
        <taxon>Chitinophagales</taxon>
        <taxon>Chitinophagaceae</taxon>
        <taxon>Taibaiella</taxon>
    </lineage>
</organism>
<dbReference type="EMBL" id="QKTW01000010">
    <property type="protein sequence ID" value="PZF73668.1"/>
    <property type="molecule type" value="Genomic_DNA"/>
</dbReference>
<dbReference type="Proteomes" id="UP000248745">
    <property type="component" value="Unassembled WGS sequence"/>
</dbReference>
<gene>
    <name evidence="2" type="ORF">DN068_06630</name>
</gene>